<comment type="caution">
    <text evidence="1">The sequence shown here is derived from an EMBL/GenBank/DDBJ whole genome shotgun (WGS) entry which is preliminary data.</text>
</comment>
<dbReference type="PANTHER" id="PTHR14187">
    <property type="entry name" value="ALPHA KINASE/ELONGATION FACTOR 2 KINASE"/>
    <property type="match status" value="1"/>
</dbReference>
<dbReference type="InterPro" id="IPR043129">
    <property type="entry name" value="ATPase_NBD"/>
</dbReference>
<organism evidence="1 2">
    <name type="scientific">Pinctada imbricata</name>
    <name type="common">Atlantic pearl-oyster</name>
    <name type="synonym">Pinctada martensii</name>
    <dbReference type="NCBI Taxonomy" id="66713"/>
    <lineage>
        <taxon>Eukaryota</taxon>
        <taxon>Metazoa</taxon>
        <taxon>Spiralia</taxon>
        <taxon>Lophotrochozoa</taxon>
        <taxon>Mollusca</taxon>
        <taxon>Bivalvia</taxon>
        <taxon>Autobranchia</taxon>
        <taxon>Pteriomorphia</taxon>
        <taxon>Pterioida</taxon>
        <taxon>Pterioidea</taxon>
        <taxon>Pteriidae</taxon>
        <taxon>Pinctada</taxon>
    </lineage>
</organism>
<protein>
    <recommendedName>
        <fullName evidence="3">Heat shock 70 kDa protein 12B</fullName>
    </recommendedName>
</protein>
<reference evidence="1" key="1">
    <citation type="submission" date="2019-08" db="EMBL/GenBank/DDBJ databases">
        <title>The improved chromosome-level genome for the pearl oyster Pinctada fucata martensii using PacBio sequencing and Hi-C.</title>
        <authorList>
            <person name="Zheng Z."/>
        </authorList>
    </citation>
    <scope>NUCLEOTIDE SEQUENCE</scope>
    <source>
        <strain evidence="1">ZZ-2019</strain>
        <tissue evidence="1">Adductor muscle</tissue>
    </source>
</reference>
<evidence type="ECO:0000313" key="1">
    <source>
        <dbReference type="EMBL" id="KAK3090679.1"/>
    </source>
</evidence>
<dbReference type="Gene3D" id="3.30.420.40">
    <property type="match status" value="1"/>
</dbReference>
<keyword evidence="2" id="KW-1185">Reference proteome</keyword>
<dbReference type="EMBL" id="VSWD01000010">
    <property type="protein sequence ID" value="KAK3090679.1"/>
    <property type="molecule type" value="Genomic_DNA"/>
</dbReference>
<dbReference type="AlphaFoldDB" id="A0AA88Y0Y7"/>
<evidence type="ECO:0000313" key="2">
    <source>
        <dbReference type="Proteomes" id="UP001186944"/>
    </source>
</evidence>
<gene>
    <name evidence="1" type="ORF">FSP39_013656</name>
</gene>
<dbReference type="Proteomes" id="UP001186944">
    <property type="component" value="Unassembled WGS sequence"/>
</dbReference>
<name>A0AA88Y0Y7_PINIB</name>
<accession>A0AA88Y0Y7</accession>
<dbReference type="PANTHER" id="PTHR14187:SF5">
    <property type="entry name" value="HEAT SHOCK 70 KDA PROTEIN 12A"/>
    <property type="match status" value="1"/>
</dbReference>
<dbReference type="SUPFAM" id="SSF53067">
    <property type="entry name" value="Actin-like ATPase domain"/>
    <property type="match status" value="1"/>
</dbReference>
<sequence length="221" mass="25699">MAENSILVCVAIDFGTTYSGYAFSTKGDFENDPTKIYANEDWPAGNVGFSRKTPTVLLLNPDGKFEAFGFEAEEMYNQLAVEKEHEEWYYFRRFKMKLHGEKGIRSDMVIEDETGKKYKAEKVFTESIKYLRQHFIEMLNTQGKVFDDSEIQYILTVPAIWNDSAKQFMRNAAEKVGVEIVYLPLSSLRLNNSWVFLQCLYQNQMKERIGFPTSLDYSSHY</sequence>
<evidence type="ECO:0008006" key="3">
    <source>
        <dbReference type="Google" id="ProtNLM"/>
    </source>
</evidence>
<proteinExistence type="predicted"/>